<dbReference type="RefSeq" id="WP_176367853.1">
    <property type="nucleotide sequence ID" value="NZ_JBNDKX010000004.1"/>
</dbReference>
<dbReference type="EMBL" id="VOMC01000023">
    <property type="protein sequence ID" value="NVI06393.1"/>
    <property type="molecule type" value="Genomic_DNA"/>
</dbReference>
<sequence>MDATLVRSPGTLAALKAWETRRLNAGASATPAREALAPSAGTLAALKAAETRRRNAGLSPERAAYLAKLRASMAGAIAGARRRQAERATPVAVTVTVEELMAKLAENDYRCAVTGLPFYEDDAEKSFGPSRPSLDRIETGGPYSADNVRIVYLGVNGLRGCGSDADVLRIARAIVARAKAGELA</sequence>
<name>A0ABX2NQB9_9BURK</name>
<dbReference type="Proteomes" id="UP000821598">
    <property type="component" value="Unassembled WGS sequence"/>
</dbReference>
<evidence type="ECO:0000313" key="2">
    <source>
        <dbReference type="Proteomes" id="UP000821598"/>
    </source>
</evidence>
<organism evidence="1 2">
    <name type="scientific">Paraburkholderia youngii</name>
    <dbReference type="NCBI Taxonomy" id="2782701"/>
    <lineage>
        <taxon>Bacteria</taxon>
        <taxon>Pseudomonadati</taxon>
        <taxon>Pseudomonadota</taxon>
        <taxon>Betaproteobacteria</taxon>
        <taxon>Burkholderiales</taxon>
        <taxon>Burkholderiaceae</taxon>
        <taxon>Paraburkholderia</taxon>
    </lineage>
</organism>
<reference evidence="1 2" key="1">
    <citation type="submission" date="2019-08" db="EMBL/GenBank/DDBJ databases">
        <title>Paraburkholderia simonii sp. nov. and P. youngii sp. nov. Brazilian and Mexican Mimosa-associated rhizobia.</title>
        <authorList>
            <person name="Mavima L."/>
            <person name="Beukes C.W."/>
            <person name="Palmer M."/>
            <person name="De Meyer S.E."/>
            <person name="James E.K."/>
            <person name="Maluk M."/>
            <person name="Avontuur J.R."/>
            <person name="Chan W.Y."/>
            <person name="Venter S.N."/>
            <person name="Steenkamp E.T."/>
        </authorList>
    </citation>
    <scope>NUCLEOTIDE SEQUENCE [LARGE SCALE GENOMIC DNA]</scope>
    <source>
        <strain evidence="1 2">JPY454</strain>
    </source>
</reference>
<proteinExistence type="predicted"/>
<keyword evidence="2" id="KW-1185">Reference proteome</keyword>
<gene>
    <name evidence="1" type="ORF">FSB64_22005</name>
</gene>
<comment type="caution">
    <text evidence="1">The sequence shown here is derived from an EMBL/GenBank/DDBJ whole genome shotgun (WGS) entry which is preliminary data.</text>
</comment>
<protein>
    <submittedName>
        <fullName evidence="1">Uncharacterized protein</fullName>
    </submittedName>
</protein>
<evidence type="ECO:0000313" key="1">
    <source>
        <dbReference type="EMBL" id="NVI06393.1"/>
    </source>
</evidence>
<accession>A0ABX2NQB9</accession>